<organism evidence="8 9">
    <name type="scientific">Thermosipho japonicus</name>
    <dbReference type="NCBI Taxonomy" id="90323"/>
    <lineage>
        <taxon>Bacteria</taxon>
        <taxon>Thermotogati</taxon>
        <taxon>Thermotogota</taxon>
        <taxon>Thermotogae</taxon>
        <taxon>Thermotogales</taxon>
        <taxon>Fervidobacteriaceae</taxon>
        <taxon>Thermosipho</taxon>
    </lineage>
</organism>
<keyword evidence="3" id="KW-1003">Cell membrane</keyword>
<dbReference type="PIRSF" id="PIRSF019239">
    <property type="entry name" value="MrpE"/>
    <property type="match status" value="1"/>
</dbReference>
<sequence length="160" mass="18510">MYISVFIVTYFTWILLTGYNDISELIVGFFVSLIVSGVLKKYYRIRFDSKFLVRFVKFVLVYLPVFIWEMIKANFDVAARVLNPKLPIKPGFVKIKTNLKKEASKLTLANSITLTPGTLTLDVKDDTLFIHWIDVKTLDENEKKEKISGTFEKILKGVFE</sequence>
<comment type="subcellular location">
    <subcellularLocation>
        <location evidence="1">Cell membrane</location>
        <topology evidence="1">Multi-pass membrane protein</topology>
    </subcellularLocation>
</comment>
<dbReference type="Proteomes" id="UP000555828">
    <property type="component" value="Unassembled WGS sequence"/>
</dbReference>
<evidence type="ECO:0000256" key="4">
    <source>
        <dbReference type="ARBA" id="ARBA00022692"/>
    </source>
</evidence>
<evidence type="ECO:0000256" key="2">
    <source>
        <dbReference type="ARBA" id="ARBA00006228"/>
    </source>
</evidence>
<evidence type="ECO:0000256" key="1">
    <source>
        <dbReference type="ARBA" id="ARBA00004651"/>
    </source>
</evidence>
<evidence type="ECO:0000313" key="8">
    <source>
        <dbReference type="EMBL" id="MBB6061730.1"/>
    </source>
</evidence>
<keyword evidence="9" id="KW-1185">Reference proteome</keyword>
<evidence type="ECO:0000256" key="6">
    <source>
        <dbReference type="ARBA" id="ARBA00023136"/>
    </source>
</evidence>
<evidence type="ECO:0000256" key="5">
    <source>
        <dbReference type="ARBA" id="ARBA00022989"/>
    </source>
</evidence>
<dbReference type="GO" id="GO:0008324">
    <property type="term" value="F:monoatomic cation transmembrane transporter activity"/>
    <property type="evidence" value="ECO:0007669"/>
    <property type="project" value="InterPro"/>
</dbReference>
<reference evidence="8 9" key="1">
    <citation type="submission" date="2020-08" db="EMBL/GenBank/DDBJ databases">
        <title>Genomic Encyclopedia of Type Strains, Phase IV (KMG-IV): sequencing the most valuable type-strain genomes for metagenomic binning, comparative biology and taxonomic classification.</title>
        <authorList>
            <person name="Goeker M."/>
        </authorList>
    </citation>
    <scope>NUCLEOTIDE SEQUENCE [LARGE SCALE GENOMIC DNA]</scope>
    <source>
        <strain evidence="8 9">DSM 13481</strain>
    </source>
</reference>
<feature type="transmembrane region" description="Helical" evidence="7">
    <location>
        <begin position="51"/>
        <end position="71"/>
    </location>
</feature>
<keyword evidence="4 7" id="KW-0812">Transmembrane</keyword>
<comment type="caution">
    <text evidence="8">The sequence shown here is derived from an EMBL/GenBank/DDBJ whole genome shotgun (WGS) entry which is preliminary data.</text>
</comment>
<dbReference type="PANTHER" id="PTHR34584:SF1">
    <property type="entry name" value="NA(+)_H(+) ANTIPORTER SUBUNIT E1"/>
    <property type="match status" value="1"/>
</dbReference>
<name>A0A841GRQ1_9BACT</name>
<dbReference type="InterPro" id="IPR002758">
    <property type="entry name" value="Cation_antiport_E"/>
</dbReference>
<dbReference type="RefSeq" id="WP_184618501.1">
    <property type="nucleotide sequence ID" value="NZ_JACHEX010000001.1"/>
</dbReference>
<dbReference type="EMBL" id="JACHEX010000001">
    <property type="protein sequence ID" value="MBB6061730.1"/>
    <property type="molecule type" value="Genomic_DNA"/>
</dbReference>
<keyword evidence="5 7" id="KW-1133">Transmembrane helix</keyword>
<comment type="similarity">
    <text evidence="2">Belongs to the CPA3 antiporters (TC 2.A.63) subunit E family.</text>
</comment>
<evidence type="ECO:0000256" key="7">
    <source>
        <dbReference type="SAM" id="Phobius"/>
    </source>
</evidence>
<proteinExistence type="inferred from homology"/>
<dbReference type="Pfam" id="PF01899">
    <property type="entry name" value="MNHE"/>
    <property type="match status" value="1"/>
</dbReference>
<evidence type="ECO:0000256" key="3">
    <source>
        <dbReference type="ARBA" id="ARBA00022475"/>
    </source>
</evidence>
<dbReference type="AlphaFoldDB" id="A0A841GRQ1"/>
<gene>
    <name evidence="8" type="ORF">HNP65_000152</name>
</gene>
<keyword evidence="6 7" id="KW-0472">Membrane</keyword>
<accession>A0A841GRQ1</accession>
<feature type="transmembrane region" description="Helical" evidence="7">
    <location>
        <begin position="22"/>
        <end position="39"/>
    </location>
</feature>
<protein>
    <submittedName>
        <fullName evidence="8">Multicomponent Na+:H+ antiporter subunit E</fullName>
    </submittedName>
</protein>
<dbReference type="PANTHER" id="PTHR34584">
    <property type="entry name" value="NA(+)/H(+) ANTIPORTER SUBUNIT E1"/>
    <property type="match status" value="1"/>
</dbReference>
<dbReference type="GO" id="GO:0005886">
    <property type="term" value="C:plasma membrane"/>
    <property type="evidence" value="ECO:0007669"/>
    <property type="project" value="UniProtKB-SubCell"/>
</dbReference>
<evidence type="ECO:0000313" key="9">
    <source>
        <dbReference type="Proteomes" id="UP000555828"/>
    </source>
</evidence>